<dbReference type="STRING" id="1912961.BU204_31280"/>
<accession>A0A1Q8C8V2</accession>
<dbReference type="InterPro" id="IPR037185">
    <property type="entry name" value="EmrE-like"/>
</dbReference>
<name>A0A1Q8C8V2_9PSEU</name>
<feature type="transmembrane region" description="Helical" evidence="7">
    <location>
        <begin position="87"/>
        <end position="108"/>
    </location>
</feature>
<keyword evidence="5 7" id="KW-1133">Transmembrane helix</keyword>
<feature type="domain" description="EamA" evidence="8">
    <location>
        <begin position="24"/>
        <end position="158"/>
    </location>
</feature>
<evidence type="ECO:0000259" key="8">
    <source>
        <dbReference type="Pfam" id="PF00892"/>
    </source>
</evidence>
<keyword evidence="3" id="KW-1003">Cell membrane</keyword>
<evidence type="ECO:0000256" key="5">
    <source>
        <dbReference type="ARBA" id="ARBA00022989"/>
    </source>
</evidence>
<evidence type="ECO:0000256" key="3">
    <source>
        <dbReference type="ARBA" id="ARBA00022475"/>
    </source>
</evidence>
<feature type="domain" description="EamA" evidence="8">
    <location>
        <begin position="170"/>
        <end position="312"/>
    </location>
</feature>
<dbReference type="Pfam" id="PF00892">
    <property type="entry name" value="EamA"/>
    <property type="match status" value="2"/>
</dbReference>
<sequence>MTATGAAEPDLHVTTDSQTLVRRRGTVLIVLASCCFGTSGVLAKPVMDAGLSPQQVAGVRIGLAALVLLVVVGLTRPSLLRVRRTDLRLLAGYGLVGVAAVQLLYFAAVSRIPIGIAMLLEFTSPILVALWVRFVRRTVLPARMWIGTVLALTGLAMVAQVWQGLRLDTLGLLAGVGAALCAAAYFLLGEHGMTTLNPLGMVTWGMVVGAVAMAVIAPPWALPGDRLAAEVGLGGWRLPAWVLLVACAVVSTALAYLFSISSLAHLPANVASVLALVEPVVATSLAWLLLDQKLTLVQVAGAVVLLGGATIVQLASARVPPAETRLETGEHPGD</sequence>
<feature type="transmembrane region" description="Helical" evidence="7">
    <location>
        <begin position="55"/>
        <end position="75"/>
    </location>
</feature>
<comment type="subcellular location">
    <subcellularLocation>
        <location evidence="1">Cell membrane</location>
        <topology evidence="1">Multi-pass membrane protein</topology>
    </subcellularLocation>
</comment>
<reference evidence="9 10" key="1">
    <citation type="submission" date="2016-12" db="EMBL/GenBank/DDBJ databases">
        <title>The draft genome sequence of Actinophytocola sp. 11-183.</title>
        <authorList>
            <person name="Wang W."/>
            <person name="Yuan L."/>
        </authorList>
    </citation>
    <scope>NUCLEOTIDE SEQUENCE [LARGE SCALE GENOMIC DNA]</scope>
    <source>
        <strain evidence="9 10">11-183</strain>
    </source>
</reference>
<evidence type="ECO:0000256" key="1">
    <source>
        <dbReference type="ARBA" id="ARBA00004651"/>
    </source>
</evidence>
<dbReference type="EMBL" id="MSIE01000073">
    <property type="protein sequence ID" value="OLF10780.1"/>
    <property type="molecule type" value="Genomic_DNA"/>
</dbReference>
<evidence type="ECO:0000256" key="7">
    <source>
        <dbReference type="SAM" id="Phobius"/>
    </source>
</evidence>
<dbReference type="AlphaFoldDB" id="A0A1Q8C8V2"/>
<keyword evidence="10" id="KW-1185">Reference proteome</keyword>
<evidence type="ECO:0000256" key="2">
    <source>
        <dbReference type="ARBA" id="ARBA00007362"/>
    </source>
</evidence>
<organism evidence="9 10">
    <name type="scientific">Actinophytocola xanthii</name>
    <dbReference type="NCBI Taxonomy" id="1912961"/>
    <lineage>
        <taxon>Bacteria</taxon>
        <taxon>Bacillati</taxon>
        <taxon>Actinomycetota</taxon>
        <taxon>Actinomycetes</taxon>
        <taxon>Pseudonocardiales</taxon>
        <taxon>Pseudonocardiaceae</taxon>
    </lineage>
</organism>
<dbReference type="RefSeq" id="WP_075129391.1">
    <property type="nucleotide sequence ID" value="NZ_MSIE01000073.1"/>
</dbReference>
<dbReference type="PANTHER" id="PTHR42920">
    <property type="entry name" value="OS03G0707200 PROTEIN-RELATED"/>
    <property type="match status" value="1"/>
</dbReference>
<evidence type="ECO:0000313" key="9">
    <source>
        <dbReference type="EMBL" id="OLF10780.1"/>
    </source>
</evidence>
<dbReference type="PANTHER" id="PTHR42920:SF5">
    <property type="entry name" value="EAMA DOMAIN-CONTAINING PROTEIN"/>
    <property type="match status" value="1"/>
</dbReference>
<keyword evidence="6 7" id="KW-0472">Membrane</keyword>
<feature type="transmembrane region" description="Helical" evidence="7">
    <location>
        <begin position="200"/>
        <end position="220"/>
    </location>
</feature>
<dbReference type="InterPro" id="IPR000620">
    <property type="entry name" value="EamA_dom"/>
</dbReference>
<keyword evidence="4 7" id="KW-0812">Transmembrane</keyword>
<proteinExistence type="inferred from homology"/>
<dbReference type="Proteomes" id="UP000185596">
    <property type="component" value="Unassembled WGS sequence"/>
</dbReference>
<feature type="transmembrane region" description="Helical" evidence="7">
    <location>
        <begin position="114"/>
        <end position="132"/>
    </location>
</feature>
<feature type="transmembrane region" description="Helical" evidence="7">
    <location>
        <begin position="296"/>
        <end position="315"/>
    </location>
</feature>
<feature type="transmembrane region" description="Helical" evidence="7">
    <location>
        <begin position="270"/>
        <end position="290"/>
    </location>
</feature>
<feature type="transmembrane region" description="Helical" evidence="7">
    <location>
        <begin position="240"/>
        <end position="258"/>
    </location>
</feature>
<evidence type="ECO:0000256" key="4">
    <source>
        <dbReference type="ARBA" id="ARBA00022692"/>
    </source>
</evidence>
<feature type="transmembrane region" description="Helical" evidence="7">
    <location>
        <begin position="169"/>
        <end position="188"/>
    </location>
</feature>
<dbReference type="InterPro" id="IPR051258">
    <property type="entry name" value="Diverse_Substrate_Transporter"/>
</dbReference>
<protein>
    <submittedName>
        <fullName evidence="9">EamA family transporter</fullName>
    </submittedName>
</protein>
<gene>
    <name evidence="9" type="ORF">BU204_31280</name>
</gene>
<dbReference type="OrthoDB" id="154915at2"/>
<dbReference type="SUPFAM" id="SSF103481">
    <property type="entry name" value="Multidrug resistance efflux transporter EmrE"/>
    <property type="match status" value="2"/>
</dbReference>
<evidence type="ECO:0000256" key="6">
    <source>
        <dbReference type="ARBA" id="ARBA00023136"/>
    </source>
</evidence>
<feature type="transmembrane region" description="Helical" evidence="7">
    <location>
        <begin position="144"/>
        <end position="163"/>
    </location>
</feature>
<evidence type="ECO:0000313" key="10">
    <source>
        <dbReference type="Proteomes" id="UP000185596"/>
    </source>
</evidence>
<dbReference type="GO" id="GO:0005886">
    <property type="term" value="C:plasma membrane"/>
    <property type="evidence" value="ECO:0007669"/>
    <property type="project" value="UniProtKB-SubCell"/>
</dbReference>
<feature type="transmembrane region" description="Helical" evidence="7">
    <location>
        <begin position="25"/>
        <end position="43"/>
    </location>
</feature>
<comment type="similarity">
    <text evidence="2">Belongs to the EamA transporter family.</text>
</comment>
<comment type="caution">
    <text evidence="9">The sequence shown here is derived from an EMBL/GenBank/DDBJ whole genome shotgun (WGS) entry which is preliminary data.</text>
</comment>